<evidence type="ECO:0000256" key="5">
    <source>
        <dbReference type="ARBA" id="ARBA00022989"/>
    </source>
</evidence>
<sequence>MFITILPGLLISLFISLLSQSLANFLPQLSAALIAILLGMLFGNTLFIHPRLNPGTQFAEKRLLEVAIVLNGLTLDFQMMREIGLVGLIFVFIQMLTTILIAVFLGKLFKFSKVFSLLMAAGNAVCGTAAIGTVSPILDAESKDKGMAITTVNVVGTVMMMGLPLVALFLYNHELLPTSALIGGVIQSVGQVVASAKLVNDDVVNLATVFKLIRVLMIAVVGISFSRLNLTEGESFFKNKQEESTNVSINIPWFIIGFLILFIVRSLTILPQPALSFTKTVSSQFEIIALAAIGMRINMKDILKEGPKVMAYGFSIGLLQAIVAIIFISIFY</sequence>
<evidence type="ECO:0000313" key="8">
    <source>
        <dbReference type="EMBL" id="HJA91013.1"/>
    </source>
</evidence>
<gene>
    <name evidence="8" type="ORF">H9948_09520</name>
</gene>
<keyword evidence="4 7" id="KW-0812">Transmembrane</keyword>
<feature type="transmembrane region" description="Helical" evidence="7">
    <location>
        <begin position="309"/>
        <end position="331"/>
    </location>
</feature>
<dbReference type="Pfam" id="PF03601">
    <property type="entry name" value="Cons_hypoth698"/>
    <property type="match status" value="1"/>
</dbReference>
<organism evidence="8 9">
    <name type="scientific">Candidatus Jeotgalibaca merdavium</name>
    <dbReference type="NCBI Taxonomy" id="2838627"/>
    <lineage>
        <taxon>Bacteria</taxon>
        <taxon>Bacillati</taxon>
        <taxon>Bacillota</taxon>
        <taxon>Bacilli</taxon>
        <taxon>Lactobacillales</taxon>
        <taxon>Carnobacteriaceae</taxon>
        <taxon>Jeotgalibaca</taxon>
    </lineage>
</organism>
<evidence type="ECO:0000256" key="3">
    <source>
        <dbReference type="ARBA" id="ARBA00022475"/>
    </source>
</evidence>
<comment type="similarity">
    <text evidence="2">Belongs to the UPF0324 family.</text>
</comment>
<keyword evidence="5 7" id="KW-1133">Transmembrane helix</keyword>
<feature type="transmembrane region" description="Helical" evidence="7">
    <location>
        <begin position="150"/>
        <end position="171"/>
    </location>
</feature>
<feature type="transmembrane region" description="Helical" evidence="7">
    <location>
        <begin position="251"/>
        <end position="270"/>
    </location>
</feature>
<dbReference type="PANTHER" id="PTHR30106:SF2">
    <property type="entry name" value="UPF0324 INNER MEMBRANE PROTEIN YEIH"/>
    <property type="match status" value="1"/>
</dbReference>
<feature type="transmembrane region" description="Helical" evidence="7">
    <location>
        <begin position="117"/>
        <end position="138"/>
    </location>
</feature>
<protein>
    <submittedName>
        <fullName evidence="8">Sulfate exporter family transporter</fullName>
    </submittedName>
</protein>
<name>A0A9D2I3G6_9LACT</name>
<evidence type="ECO:0000313" key="9">
    <source>
        <dbReference type="Proteomes" id="UP000886856"/>
    </source>
</evidence>
<comment type="caution">
    <text evidence="8">The sequence shown here is derived from an EMBL/GenBank/DDBJ whole genome shotgun (WGS) entry which is preliminary data.</text>
</comment>
<evidence type="ECO:0000256" key="6">
    <source>
        <dbReference type="ARBA" id="ARBA00023136"/>
    </source>
</evidence>
<feature type="transmembrane region" description="Helical" evidence="7">
    <location>
        <begin position="83"/>
        <end position="105"/>
    </location>
</feature>
<proteinExistence type="inferred from homology"/>
<evidence type="ECO:0000256" key="2">
    <source>
        <dbReference type="ARBA" id="ARBA00007977"/>
    </source>
</evidence>
<evidence type="ECO:0000256" key="4">
    <source>
        <dbReference type="ARBA" id="ARBA00022692"/>
    </source>
</evidence>
<evidence type="ECO:0000256" key="7">
    <source>
        <dbReference type="SAM" id="Phobius"/>
    </source>
</evidence>
<feature type="transmembrane region" description="Helical" evidence="7">
    <location>
        <begin position="29"/>
        <end position="48"/>
    </location>
</feature>
<dbReference type="PANTHER" id="PTHR30106">
    <property type="entry name" value="INNER MEMBRANE PROTEIN YEIH-RELATED"/>
    <property type="match status" value="1"/>
</dbReference>
<keyword evidence="3" id="KW-1003">Cell membrane</keyword>
<dbReference type="Proteomes" id="UP000886856">
    <property type="component" value="Unassembled WGS sequence"/>
</dbReference>
<keyword evidence="6 7" id="KW-0472">Membrane</keyword>
<accession>A0A9D2I3G6</accession>
<dbReference type="EMBL" id="DWYW01000214">
    <property type="protein sequence ID" value="HJA91013.1"/>
    <property type="molecule type" value="Genomic_DNA"/>
</dbReference>
<dbReference type="InterPro" id="IPR018383">
    <property type="entry name" value="UPF0324_pro"/>
</dbReference>
<comment type="subcellular location">
    <subcellularLocation>
        <location evidence="1">Cell membrane</location>
        <topology evidence="1">Multi-pass membrane protein</topology>
    </subcellularLocation>
</comment>
<dbReference type="AlphaFoldDB" id="A0A9D2I3G6"/>
<dbReference type="GO" id="GO:0005886">
    <property type="term" value="C:plasma membrane"/>
    <property type="evidence" value="ECO:0007669"/>
    <property type="project" value="UniProtKB-SubCell"/>
</dbReference>
<reference evidence="8" key="1">
    <citation type="journal article" date="2021" name="PeerJ">
        <title>Extensive microbial diversity within the chicken gut microbiome revealed by metagenomics and culture.</title>
        <authorList>
            <person name="Gilroy R."/>
            <person name="Ravi A."/>
            <person name="Getino M."/>
            <person name="Pursley I."/>
            <person name="Horton D.L."/>
            <person name="Alikhan N.F."/>
            <person name="Baker D."/>
            <person name="Gharbi K."/>
            <person name="Hall N."/>
            <person name="Watson M."/>
            <person name="Adriaenssens E.M."/>
            <person name="Foster-Nyarko E."/>
            <person name="Jarju S."/>
            <person name="Secka A."/>
            <person name="Antonio M."/>
            <person name="Oren A."/>
            <person name="Chaudhuri R.R."/>
            <person name="La Ragione R."/>
            <person name="Hildebrand F."/>
            <person name="Pallen M.J."/>
        </authorList>
    </citation>
    <scope>NUCLEOTIDE SEQUENCE</scope>
    <source>
        <strain evidence="8">CHK171-505</strain>
    </source>
</reference>
<evidence type="ECO:0000256" key="1">
    <source>
        <dbReference type="ARBA" id="ARBA00004651"/>
    </source>
</evidence>
<feature type="transmembrane region" description="Helical" evidence="7">
    <location>
        <begin position="212"/>
        <end position="230"/>
    </location>
</feature>
<reference evidence="8" key="2">
    <citation type="submission" date="2021-04" db="EMBL/GenBank/DDBJ databases">
        <authorList>
            <person name="Gilroy R."/>
        </authorList>
    </citation>
    <scope>NUCLEOTIDE SEQUENCE</scope>
    <source>
        <strain evidence="8">CHK171-505</strain>
    </source>
</reference>